<proteinExistence type="predicted"/>
<dbReference type="InterPro" id="IPR008595">
    <property type="entry name" value="DegS"/>
</dbReference>
<evidence type="ECO:0000313" key="4">
    <source>
        <dbReference type="Proteomes" id="UP001288944"/>
    </source>
</evidence>
<keyword evidence="3" id="KW-0808">Transferase</keyword>
<gene>
    <name evidence="3" type="ORF">GNF83_23460</name>
</gene>
<feature type="domain" description="Sensor DegS" evidence="2">
    <location>
        <begin position="9"/>
        <end position="98"/>
    </location>
</feature>
<reference evidence="3" key="1">
    <citation type="submission" date="2019-11" db="EMBL/GenBank/DDBJ databases">
        <title>Characterization of Clostridium perfringens isolates from swine manure treated agricultural soils.</title>
        <authorList>
            <person name="Wushke S.T."/>
        </authorList>
    </citation>
    <scope>NUCLEOTIDE SEQUENCE</scope>
    <source>
        <strain evidence="3">X62</strain>
    </source>
</reference>
<organism evidence="3 4">
    <name type="scientific">Clostridium perfringens</name>
    <dbReference type="NCBI Taxonomy" id="1502"/>
    <lineage>
        <taxon>Bacteria</taxon>
        <taxon>Bacillati</taxon>
        <taxon>Bacillota</taxon>
        <taxon>Clostridia</taxon>
        <taxon>Eubacteriales</taxon>
        <taxon>Clostridiaceae</taxon>
        <taxon>Clostridium</taxon>
    </lineage>
</organism>
<accession>A0AAW9K9K6</accession>
<dbReference type="Pfam" id="PF05384">
    <property type="entry name" value="DegS"/>
    <property type="match status" value="1"/>
</dbReference>
<dbReference type="Proteomes" id="UP001288944">
    <property type="component" value="Unassembled WGS sequence"/>
</dbReference>
<protein>
    <submittedName>
        <fullName evidence="3">Histidine kinase</fullName>
    </submittedName>
</protein>
<evidence type="ECO:0000256" key="1">
    <source>
        <dbReference type="SAM" id="Coils"/>
    </source>
</evidence>
<feature type="coiled-coil region" evidence="1">
    <location>
        <begin position="30"/>
        <end position="78"/>
    </location>
</feature>
<dbReference type="GO" id="GO:0016301">
    <property type="term" value="F:kinase activity"/>
    <property type="evidence" value="ECO:0007669"/>
    <property type="project" value="UniProtKB-KW"/>
</dbReference>
<sequence length="98" mass="11565">MDNQVDVIDRVIKNAIQVMKDSKYQIFEILDSARDEAATLQHQMQEMLEETSRVCDKVDELELKFGMARRRLTEVSREFMKYSEEDNKQAYEKATALQ</sequence>
<dbReference type="AlphaFoldDB" id="A0AAW9K9K6"/>
<feature type="non-terminal residue" evidence="3">
    <location>
        <position position="98"/>
    </location>
</feature>
<dbReference type="EMBL" id="WNUR01001990">
    <property type="protein sequence ID" value="MDZ7544064.1"/>
    <property type="molecule type" value="Genomic_DNA"/>
</dbReference>
<name>A0AAW9K9K6_CLOPF</name>
<evidence type="ECO:0000259" key="2">
    <source>
        <dbReference type="Pfam" id="PF05384"/>
    </source>
</evidence>
<keyword evidence="1" id="KW-0175">Coiled coil</keyword>
<comment type="caution">
    <text evidence="3">The sequence shown here is derived from an EMBL/GenBank/DDBJ whole genome shotgun (WGS) entry which is preliminary data.</text>
</comment>
<dbReference type="GO" id="GO:0007165">
    <property type="term" value="P:signal transduction"/>
    <property type="evidence" value="ECO:0007669"/>
    <property type="project" value="InterPro"/>
</dbReference>
<keyword evidence="3" id="KW-0418">Kinase</keyword>
<evidence type="ECO:0000313" key="3">
    <source>
        <dbReference type="EMBL" id="MDZ7544064.1"/>
    </source>
</evidence>